<protein>
    <submittedName>
        <fullName evidence="2">Uncharacterized protein</fullName>
    </submittedName>
</protein>
<dbReference type="EMBL" id="QASN01000020">
    <property type="protein sequence ID" value="PTU73760.1"/>
    <property type="molecule type" value="Genomic_DNA"/>
</dbReference>
<feature type="signal peptide" evidence="1">
    <location>
        <begin position="1"/>
        <end position="23"/>
    </location>
</feature>
<keyword evidence="3" id="KW-1185">Reference proteome</keyword>
<organism evidence="2 3">
    <name type="scientific">Pseudomonas mangrovi</name>
    <dbReference type="NCBI Taxonomy" id="2161748"/>
    <lineage>
        <taxon>Bacteria</taxon>
        <taxon>Pseudomonadati</taxon>
        <taxon>Pseudomonadota</taxon>
        <taxon>Gammaproteobacteria</taxon>
        <taxon>Pseudomonadales</taxon>
        <taxon>Pseudomonadaceae</taxon>
        <taxon>Pseudomonas</taxon>
    </lineage>
</organism>
<dbReference type="AlphaFoldDB" id="A0A2T5P7P1"/>
<evidence type="ECO:0000313" key="3">
    <source>
        <dbReference type="Proteomes" id="UP000244064"/>
    </source>
</evidence>
<proteinExistence type="predicted"/>
<keyword evidence="1" id="KW-0732">Signal</keyword>
<accession>A0A2T5P7P1</accession>
<sequence length="86" mass="9792">MRKTTTAAVLGLLLALGCAPAQADELRQRLCELYRERLKSYQLDGVWRQDPATGRREKMDAREARAVIEDARESVKIFCNEQGVVR</sequence>
<dbReference type="PROSITE" id="PS51257">
    <property type="entry name" value="PROKAR_LIPOPROTEIN"/>
    <property type="match status" value="1"/>
</dbReference>
<dbReference type="RefSeq" id="WP_108108204.1">
    <property type="nucleotide sequence ID" value="NZ_QASN01000020.1"/>
</dbReference>
<reference evidence="2 3" key="1">
    <citation type="submission" date="2018-04" db="EMBL/GenBank/DDBJ databases">
        <title>Pseudomonas sp. nov., isolated from mangrove soil.</title>
        <authorList>
            <person name="Chen C."/>
        </authorList>
    </citation>
    <scope>NUCLEOTIDE SEQUENCE [LARGE SCALE GENOMIC DNA]</scope>
    <source>
        <strain evidence="2 3">TC-11</strain>
    </source>
</reference>
<feature type="chain" id="PRO_5015619535" evidence="1">
    <location>
        <begin position="24"/>
        <end position="86"/>
    </location>
</feature>
<dbReference type="Proteomes" id="UP000244064">
    <property type="component" value="Unassembled WGS sequence"/>
</dbReference>
<comment type="caution">
    <text evidence="2">The sequence shown here is derived from an EMBL/GenBank/DDBJ whole genome shotgun (WGS) entry which is preliminary data.</text>
</comment>
<gene>
    <name evidence="2" type="ORF">DBO85_15770</name>
</gene>
<evidence type="ECO:0000313" key="2">
    <source>
        <dbReference type="EMBL" id="PTU73760.1"/>
    </source>
</evidence>
<name>A0A2T5P7P1_9PSED</name>
<evidence type="ECO:0000256" key="1">
    <source>
        <dbReference type="SAM" id="SignalP"/>
    </source>
</evidence>